<keyword evidence="2" id="KW-1185">Reference proteome</keyword>
<evidence type="ECO:0000313" key="1">
    <source>
        <dbReference type="EMBL" id="KAK3897713.1"/>
    </source>
</evidence>
<evidence type="ECO:0000313" key="2">
    <source>
        <dbReference type="Proteomes" id="UP001303889"/>
    </source>
</evidence>
<comment type="caution">
    <text evidence="1">The sequence shown here is derived from an EMBL/GenBank/DDBJ whole genome shotgun (WGS) entry which is preliminary data.</text>
</comment>
<proteinExistence type="predicted"/>
<dbReference type="Proteomes" id="UP001303889">
    <property type="component" value="Unassembled WGS sequence"/>
</dbReference>
<dbReference type="AlphaFoldDB" id="A0AAN6MD10"/>
<reference evidence="1" key="2">
    <citation type="submission" date="2023-05" db="EMBL/GenBank/DDBJ databases">
        <authorList>
            <consortium name="Lawrence Berkeley National Laboratory"/>
            <person name="Steindorff A."/>
            <person name="Hensen N."/>
            <person name="Bonometti L."/>
            <person name="Westerberg I."/>
            <person name="Brannstrom I.O."/>
            <person name="Guillou S."/>
            <person name="Cros-Aarteil S."/>
            <person name="Calhoun S."/>
            <person name="Haridas S."/>
            <person name="Kuo A."/>
            <person name="Mondo S."/>
            <person name="Pangilinan J."/>
            <person name="Riley R."/>
            <person name="Labutti K."/>
            <person name="Andreopoulos B."/>
            <person name="Lipzen A."/>
            <person name="Chen C."/>
            <person name="Yanf M."/>
            <person name="Daum C."/>
            <person name="Ng V."/>
            <person name="Clum A."/>
            <person name="Ohm R."/>
            <person name="Martin F."/>
            <person name="Silar P."/>
            <person name="Natvig D."/>
            <person name="Lalanne C."/>
            <person name="Gautier V."/>
            <person name="Ament-Velasquez S.L."/>
            <person name="Kruys A."/>
            <person name="Hutchinson M.I."/>
            <person name="Powell A.J."/>
            <person name="Barry K."/>
            <person name="Miller A.N."/>
            <person name="Grigoriev I.V."/>
            <person name="Debuchy R."/>
            <person name="Gladieux P."/>
            <person name="Thoren M.H."/>
            <person name="Johannesson H."/>
        </authorList>
    </citation>
    <scope>NUCLEOTIDE SEQUENCE</scope>
    <source>
        <strain evidence="1">CBS 103.79</strain>
    </source>
</reference>
<protein>
    <submittedName>
        <fullName evidence="1">Uncharacterized protein</fullName>
    </submittedName>
</protein>
<name>A0AAN6MD10_9PEZI</name>
<organism evidence="1 2">
    <name type="scientific">Staphylotrichum tortipilum</name>
    <dbReference type="NCBI Taxonomy" id="2831512"/>
    <lineage>
        <taxon>Eukaryota</taxon>
        <taxon>Fungi</taxon>
        <taxon>Dikarya</taxon>
        <taxon>Ascomycota</taxon>
        <taxon>Pezizomycotina</taxon>
        <taxon>Sordariomycetes</taxon>
        <taxon>Sordariomycetidae</taxon>
        <taxon>Sordariales</taxon>
        <taxon>Chaetomiaceae</taxon>
        <taxon>Staphylotrichum</taxon>
    </lineage>
</organism>
<dbReference type="EMBL" id="MU856087">
    <property type="protein sequence ID" value="KAK3897713.1"/>
    <property type="molecule type" value="Genomic_DNA"/>
</dbReference>
<accession>A0AAN6MD10</accession>
<gene>
    <name evidence="1" type="ORF">C8A05DRAFT_38717</name>
</gene>
<reference evidence="1" key="1">
    <citation type="journal article" date="2023" name="Mol. Phylogenet. Evol.">
        <title>Genome-scale phylogeny and comparative genomics of the fungal order Sordariales.</title>
        <authorList>
            <person name="Hensen N."/>
            <person name="Bonometti L."/>
            <person name="Westerberg I."/>
            <person name="Brannstrom I.O."/>
            <person name="Guillou S."/>
            <person name="Cros-Aarteil S."/>
            <person name="Calhoun S."/>
            <person name="Haridas S."/>
            <person name="Kuo A."/>
            <person name="Mondo S."/>
            <person name="Pangilinan J."/>
            <person name="Riley R."/>
            <person name="LaButti K."/>
            <person name="Andreopoulos B."/>
            <person name="Lipzen A."/>
            <person name="Chen C."/>
            <person name="Yan M."/>
            <person name="Daum C."/>
            <person name="Ng V."/>
            <person name="Clum A."/>
            <person name="Steindorff A."/>
            <person name="Ohm R.A."/>
            <person name="Martin F."/>
            <person name="Silar P."/>
            <person name="Natvig D.O."/>
            <person name="Lalanne C."/>
            <person name="Gautier V."/>
            <person name="Ament-Velasquez S.L."/>
            <person name="Kruys A."/>
            <person name="Hutchinson M.I."/>
            <person name="Powell A.J."/>
            <person name="Barry K."/>
            <person name="Miller A.N."/>
            <person name="Grigoriev I.V."/>
            <person name="Debuchy R."/>
            <person name="Gladieux P."/>
            <person name="Hiltunen Thoren M."/>
            <person name="Johannesson H."/>
        </authorList>
    </citation>
    <scope>NUCLEOTIDE SEQUENCE</scope>
    <source>
        <strain evidence="1">CBS 103.79</strain>
    </source>
</reference>
<sequence length="56" mass="6839">MAEKTLGIRESLRDDMKPFRLITEREMCDKDKRFIGWMKFDPRDRPSAEVILQHDW</sequence>